<dbReference type="Pfam" id="PF10677">
    <property type="entry name" value="DUF2490"/>
    <property type="match status" value="1"/>
</dbReference>
<reference evidence="2" key="1">
    <citation type="journal article" date="2019" name="Int. J. Syst. Evol. Microbiol.">
        <title>The Global Catalogue of Microorganisms (GCM) 10K type strain sequencing project: providing services to taxonomists for standard genome sequencing and annotation.</title>
        <authorList>
            <consortium name="The Broad Institute Genomics Platform"/>
            <consortium name="The Broad Institute Genome Sequencing Center for Infectious Disease"/>
            <person name="Wu L."/>
            <person name="Ma J."/>
        </authorList>
    </citation>
    <scope>NUCLEOTIDE SEQUENCE [LARGE SCALE GENOMIC DNA]</scope>
    <source>
        <strain evidence="2">DT92</strain>
    </source>
</reference>
<keyword evidence="2" id="KW-1185">Reference proteome</keyword>
<protein>
    <submittedName>
        <fullName evidence="1">DUF2490 domain-containing protein</fullName>
    </submittedName>
</protein>
<evidence type="ECO:0000313" key="1">
    <source>
        <dbReference type="EMBL" id="MFD2186643.1"/>
    </source>
</evidence>
<proteinExistence type="predicted"/>
<comment type="caution">
    <text evidence="1">The sequence shown here is derived from an EMBL/GenBank/DDBJ whole genome shotgun (WGS) entry which is preliminary data.</text>
</comment>
<evidence type="ECO:0000313" key="2">
    <source>
        <dbReference type="Proteomes" id="UP001597344"/>
    </source>
</evidence>
<dbReference type="EMBL" id="JBHUHY010000004">
    <property type="protein sequence ID" value="MFD2186643.1"/>
    <property type="molecule type" value="Genomic_DNA"/>
</dbReference>
<dbReference type="RefSeq" id="WP_378319632.1">
    <property type="nucleotide sequence ID" value="NZ_JBHUHY010000004.1"/>
</dbReference>
<accession>A0ABW5AUH0</accession>
<name>A0ABW5AUH0_9FLAO</name>
<dbReference type="Proteomes" id="UP001597344">
    <property type="component" value="Unassembled WGS sequence"/>
</dbReference>
<sequence length="240" mass="27669">MKRKIALCQRLQISIWFVCIVVLVTWQASGQVDIVPDNDDVSLFLHTEAQFALGTSKWFAKPSLMLIFDDNSSSYGGLIPALEIGYASDKLGTFSLHENYISLPDGLSGNALQLKWQKVFSKYKLNPLVRLTAEQIYLEDLTIQQKVLLNYRTRIRVGIAPQMHDKWQVFVMNEWFPTQQAGFSTENRILTGMKYKLTPFTSVSAIYLNRYRDSRVSSLRWQHIVFFSITYAGRIINKEK</sequence>
<dbReference type="InterPro" id="IPR019619">
    <property type="entry name" value="DUF2490"/>
</dbReference>
<organism evidence="1 2">
    <name type="scientific">Aquimarina celericrescens</name>
    <dbReference type="NCBI Taxonomy" id="1964542"/>
    <lineage>
        <taxon>Bacteria</taxon>
        <taxon>Pseudomonadati</taxon>
        <taxon>Bacteroidota</taxon>
        <taxon>Flavobacteriia</taxon>
        <taxon>Flavobacteriales</taxon>
        <taxon>Flavobacteriaceae</taxon>
        <taxon>Aquimarina</taxon>
    </lineage>
</organism>
<gene>
    <name evidence="1" type="ORF">ACFSJT_07545</name>
</gene>